<evidence type="ECO:0000313" key="2">
    <source>
        <dbReference type="Proteomes" id="UP000199026"/>
    </source>
</evidence>
<evidence type="ECO:0008006" key="3">
    <source>
        <dbReference type="Google" id="ProtNLM"/>
    </source>
</evidence>
<dbReference type="STRING" id="576131.SAMN05444486_101435"/>
<dbReference type="GeneID" id="78123240"/>
<dbReference type="Pfam" id="PF06224">
    <property type="entry name" value="AlkZ-like"/>
    <property type="match status" value="1"/>
</dbReference>
<dbReference type="AlphaFoldDB" id="A0A1H3HJ24"/>
<organism evidence="1 2">
    <name type="scientific">Lentibacter algarum</name>
    <dbReference type="NCBI Taxonomy" id="576131"/>
    <lineage>
        <taxon>Bacteria</taxon>
        <taxon>Pseudomonadati</taxon>
        <taxon>Pseudomonadota</taxon>
        <taxon>Alphaproteobacteria</taxon>
        <taxon>Rhodobacterales</taxon>
        <taxon>Roseobacteraceae</taxon>
        <taxon>Lentibacter</taxon>
    </lineage>
</organism>
<dbReference type="OrthoDB" id="9787207at2"/>
<reference evidence="1 2" key="1">
    <citation type="submission" date="2016-10" db="EMBL/GenBank/DDBJ databases">
        <authorList>
            <person name="de Groot N.N."/>
        </authorList>
    </citation>
    <scope>NUCLEOTIDE SEQUENCE [LARGE SCALE GENOMIC DNA]</scope>
    <source>
        <strain evidence="1 2">DSM 24677</strain>
    </source>
</reference>
<gene>
    <name evidence="1" type="ORF">SAMN05444486_101435</name>
</gene>
<protein>
    <recommendedName>
        <fullName evidence="3">Winged helix-turn-helix domain-containing protein</fullName>
    </recommendedName>
</protein>
<accession>A0A1H3HJ24</accession>
<dbReference type="PANTHER" id="PTHR30528:SF0">
    <property type="entry name" value="CYTOPLASMIC PROTEIN"/>
    <property type="match status" value="1"/>
</dbReference>
<evidence type="ECO:0000313" key="1">
    <source>
        <dbReference type="EMBL" id="SDY14794.1"/>
    </source>
</evidence>
<dbReference type="Proteomes" id="UP000199026">
    <property type="component" value="Unassembled WGS sequence"/>
</dbReference>
<sequence>MSDVHLSNGAARRLWLERHGLFYSPTGPLDVPQIGHALGFVQLDSIRHVERAHDHILWSRNQSYRAGGLDKHLQERDFFEHFTHDASLIPMQFLPMWQRQFQRHAEKIVQAGWWKNMPDEEGRAALKARIDREGPLSTKDFESEGPRPKAMWHRPAHKLGLDYMWYAGELATSYREKFIKYYDLAERIFPKDLRGVRLSHDEQIDWLCRAALERLGFASLGEIQRFWGACSATEVKIWLSKHQGALMSVSIELADKSVAEGWALPSVEQRLAKLGAPSQSMRLLNPFDPTIRDRKRTERLFGFSYRNEIFVPEAQRQWGYYVYPLLEGERFVGRVLLRADRKAGSLHIMRLWPEDGVRWGTERERKWQAEFRRFARFAGLEAVSA</sequence>
<dbReference type="InterPro" id="IPR009351">
    <property type="entry name" value="AlkZ-like"/>
</dbReference>
<keyword evidence="2" id="KW-1185">Reference proteome</keyword>
<dbReference type="EMBL" id="FNPR01000001">
    <property type="protein sequence ID" value="SDY14794.1"/>
    <property type="molecule type" value="Genomic_DNA"/>
</dbReference>
<dbReference type="PANTHER" id="PTHR30528">
    <property type="entry name" value="CYTOPLASMIC PROTEIN"/>
    <property type="match status" value="1"/>
</dbReference>
<dbReference type="RefSeq" id="WP_089887475.1">
    <property type="nucleotide sequence ID" value="NZ_CANMFH010000008.1"/>
</dbReference>
<name>A0A1H3HJ24_9RHOB</name>
<proteinExistence type="predicted"/>